<feature type="domain" description="Tyrosine specific protein phosphatases" evidence="2">
    <location>
        <begin position="103"/>
        <end position="174"/>
    </location>
</feature>
<sequence>MGFPDESDASSVRAICARPGGGRVITMGFPGLDTDPRGRAWLNPERLEATLDVAVTAGLRLLLILAQADELPEGAVAYVREASRARRVRALALPIQDYSVPGASFLRAWRRLAPLRQRIFADGQAVGVCCHHGAGRSGVVAAMHLIEAGVEPAAAVSALRAQFAETVENKLQYQWLERYPELLASA</sequence>
<name>A0A6P1YRF0_9HYPH</name>
<keyword evidence="4" id="KW-1185">Reference proteome</keyword>
<evidence type="ECO:0000313" key="4">
    <source>
        <dbReference type="Proteomes" id="UP000464751"/>
    </source>
</evidence>
<organism evidence="3 4">
    <name type="scientific">Ancylobacter pratisalsi</name>
    <dbReference type="NCBI Taxonomy" id="1745854"/>
    <lineage>
        <taxon>Bacteria</taxon>
        <taxon>Pseudomonadati</taxon>
        <taxon>Pseudomonadota</taxon>
        <taxon>Alphaproteobacteria</taxon>
        <taxon>Hyphomicrobiales</taxon>
        <taxon>Xanthobacteraceae</taxon>
        <taxon>Ancylobacter</taxon>
    </lineage>
</organism>
<dbReference type="InterPro" id="IPR029021">
    <property type="entry name" value="Prot-tyrosine_phosphatase-like"/>
</dbReference>
<dbReference type="KEGG" id="apra:G3A50_11780"/>
<dbReference type="SUPFAM" id="SSF52799">
    <property type="entry name" value="(Phosphotyrosine protein) phosphatases II"/>
    <property type="match status" value="1"/>
</dbReference>
<dbReference type="PROSITE" id="PS50056">
    <property type="entry name" value="TYR_PHOSPHATASE_2"/>
    <property type="match status" value="1"/>
</dbReference>
<evidence type="ECO:0000313" key="3">
    <source>
        <dbReference type="EMBL" id="QIB34314.1"/>
    </source>
</evidence>
<evidence type="ECO:0000256" key="1">
    <source>
        <dbReference type="ARBA" id="ARBA00022801"/>
    </source>
</evidence>
<evidence type="ECO:0000259" key="2">
    <source>
        <dbReference type="PROSITE" id="PS50056"/>
    </source>
</evidence>
<dbReference type="InterPro" id="IPR057023">
    <property type="entry name" value="PTP-SAK"/>
</dbReference>
<accession>A0A6P1YRF0</accession>
<reference evidence="3 4" key="1">
    <citation type="submission" date="2020-02" db="EMBL/GenBank/DDBJ databases">
        <authorList>
            <person name="Li G."/>
        </authorList>
    </citation>
    <scope>NUCLEOTIDE SEQUENCE [LARGE SCALE GENOMIC DNA]</scope>
    <source>
        <strain evidence="3 4">DSM 102029</strain>
    </source>
</reference>
<dbReference type="AlphaFoldDB" id="A0A6P1YRF0"/>
<dbReference type="RefSeq" id="WP_163075458.1">
    <property type="nucleotide sequence ID" value="NZ_CP048630.1"/>
</dbReference>
<dbReference type="Proteomes" id="UP000464751">
    <property type="component" value="Chromosome"/>
</dbReference>
<proteinExistence type="predicted"/>
<dbReference type="GO" id="GO:0016791">
    <property type="term" value="F:phosphatase activity"/>
    <property type="evidence" value="ECO:0007669"/>
    <property type="project" value="UniProtKB-ARBA"/>
</dbReference>
<keyword evidence="1" id="KW-0378">Hydrolase</keyword>
<dbReference type="Pfam" id="PF22784">
    <property type="entry name" value="PTP-SAK"/>
    <property type="match status" value="1"/>
</dbReference>
<dbReference type="Gene3D" id="3.90.190.10">
    <property type="entry name" value="Protein tyrosine phosphatase superfamily"/>
    <property type="match status" value="1"/>
</dbReference>
<dbReference type="EMBL" id="CP048630">
    <property type="protein sequence ID" value="QIB34314.1"/>
    <property type="molecule type" value="Genomic_DNA"/>
</dbReference>
<gene>
    <name evidence="3" type="ORF">G3A50_11780</name>
</gene>
<dbReference type="InterPro" id="IPR000387">
    <property type="entry name" value="Tyr_Pase_dom"/>
</dbReference>
<protein>
    <recommendedName>
        <fullName evidence="2">Tyrosine specific protein phosphatases domain-containing protein</fullName>
    </recommendedName>
</protein>